<feature type="region of interest" description="Disordered" evidence="1">
    <location>
        <begin position="180"/>
        <end position="204"/>
    </location>
</feature>
<evidence type="ECO:0000313" key="3">
    <source>
        <dbReference type="Proteomes" id="UP000029093"/>
    </source>
</evidence>
<organism evidence="2 3">
    <name type="scientific">Bifidobacterium boum</name>
    <dbReference type="NCBI Taxonomy" id="78343"/>
    <lineage>
        <taxon>Bacteria</taxon>
        <taxon>Bacillati</taxon>
        <taxon>Actinomycetota</taxon>
        <taxon>Actinomycetes</taxon>
        <taxon>Bifidobacteriales</taxon>
        <taxon>Bifidobacteriaceae</taxon>
        <taxon>Bifidobacterium</taxon>
    </lineage>
</organism>
<evidence type="ECO:0000256" key="1">
    <source>
        <dbReference type="SAM" id="MobiDB-lite"/>
    </source>
</evidence>
<dbReference type="AlphaFoldDB" id="A0A086ZLA6"/>
<proteinExistence type="predicted"/>
<protein>
    <submittedName>
        <fullName evidence="2">Uncharacterized protein</fullName>
    </submittedName>
</protein>
<reference evidence="2" key="1">
    <citation type="submission" date="2014-03" db="EMBL/GenBank/DDBJ databases">
        <title>Genomics of Bifidobacteria.</title>
        <authorList>
            <person name="Ventura M."/>
            <person name="Milani C."/>
            <person name="Lugli G.A."/>
        </authorList>
    </citation>
    <scope>NUCLEOTIDE SEQUENCE [LARGE SCALE GENOMIC DNA]</scope>
    <source>
        <strain evidence="2">LMG 10736</strain>
    </source>
</reference>
<gene>
    <name evidence="2" type="ORF">BBOU_0852</name>
</gene>
<sequence>MPVAYGHHHNGGIVADCLVFHQRFRKPRPMLHNRIDVQQVTTCGHGRHGGHRWRSRATHARACSAGRTPSTVSVPYCTNRLDIPQAWSEPGGATTAEGGNRIMQSAEFRDSFDMTLRPRWDNLLVSVPYDWFQRSIPQAWKPMARRAMLAGTPHRPSETPANDARLTTFASTWPTPYVDTGYPGSGPSPSKNSASRIAATPSWR</sequence>
<keyword evidence="3" id="KW-1185">Reference proteome</keyword>
<dbReference type="EMBL" id="JGYQ01000013">
    <property type="protein sequence ID" value="KFI47306.1"/>
    <property type="molecule type" value="Genomic_DNA"/>
</dbReference>
<comment type="caution">
    <text evidence="2">The sequence shown here is derived from an EMBL/GenBank/DDBJ whole genome shotgun (WGS) entry which is preliminary data.</text>
</comment>
<name>A0A086ZLA6_9BIFI</name>
<accession>A0A086ZLA6</accession>
<dbReference type="Proteomes" id="UP000029093">
    <property type="component" value="Unassembled WGS sequence"/>
</dbReference>
<evidence type="ECO:0000313" key="2">
    <source>
        <dbReference type="EMBL" id="KFI47306.1"/>
    </source>
</evidence>